<keyword evidence="2" id="KW-1185">Reference proteome</keyword>
<dbReference type="RefSeq" id="WP_210868153.1">
    <property type="nucleotide sequence ID" value="NZ_JAGPNL010000001.1"/>
</dbReference>
<evidence type="ECO:0000313" key="1">
    <source>
        <dbReference type="EMBL" id="MBQ0825478.1"/>
    </source>
</evidence>
<dbReference type="AlphaFoldDB" id="A0A941B5M2"/>
<accession>A0A941B5M2</accession>
<protein>
    <submittedName>
        <fullName evidence="1">Uncharacterized protein</fullName>
    </submittedName>
</protein>
<proteinExistence type="predicted"/>
<organism evidence="1 2">
    <name type="scientific">Streptomyces tagetis</name>
    <dbReference type="NCBI Taxonomy" id="2820809"/>
    <lineage>
        <taxon>Bacteria</taxon>
        <taxon>Bacillati</taxon>
        <taxon>Actinomycetota</taxon>
        <taxon>Actinomycetes</taxon>
        <taxon>Kitasatosporales</taxon>
        <taxon>Streptomycetaceae</taxon>
        <taxon>Streptomyces</taxon>
    </lineage>
</organism>
<name>A0A941B5M2_9ACTN</name>
<sequence>MAAHSLVLPPAPPGIVPYIAGWSRETLVTPRLTSCGGRLAFVDESHLDRDSWGTLWVRPTLLPKGRRGEPRLREVHPYRQRRAMRDGLCQVCARSPDDPAAPLLFLLRGDNPIRERERTASPPVCLPCAGISVQLCPYLLRHHVAATADSAPAWGLAGIVHDPVTLRPMGGDEQVVYGSPAASWVVAGRMVVELHGVTPVDLKVEFARLGRDRLEKEFARVEVPAAA</sequence>
<reference evidence="1" key="1">
    <citation type="submission" date="2021-04" db="EMBL/GenBank/DDBJ databases">
        <title>Genome seq and assembly of Streptomyces sp. RG38.</title>
        <authorList>
            <person name="Chhetri G."/>
        </authorList>
    </citation>
    <scope>NUCLEOTIDE SEQUENCE</scope>
    <source>
        <strain evidence="1">RG38</strain>
    </source>
</reference>
<comment type="caution">
    <text evidence="1">The sequence shown here is derived from an EMBL/GenBank/DDBJ whole genome shotgun (WGS) entry which is preliminary data.</text>
</comment>
<dbReference type="EMBL" id="JAGPNL010000001">
    <property type="protein sequence ID" value="MBQ0825478.1"/>
    <property type="molecule type" value="Genomic_DNA"/>
</dbReference>
<dbReference type="Proteomes" id="UP000677875">
    <property type="component" value="Unassembled WGS sequence"/>
</dbReference>
<evidence type="ECO:0000313" key="2">
    <source>
        <dbReference type="Proteomes" id="UP000677875"/>
    </source>
</evidence>
<gene>
    <name evidence="1" type="ORF">J5Y05_02975</name>
</gene>